<evidence type="ECO:0000313" key="2">
    <source>
        <dbReference type="EMBL" id="BAY56600.1"/>
    </source>
</evidence>
<gene>
    <name evidence="2" type="ORF">NIES2135_34340</name>
</gene>
<accession>A0A1Z4JIN5</accession>
<sequence length="46" mass="5010">MDRVGIFAGIAALCLGAGITISLIGQPQQHQVPRDRPAITDFNQYR</sequence>
<reference evidence="2 3" key="1">
    <citation type="submission" date="2017-06" db="EMBL/GenBank/DDBJ databases">
        <title>Genome sequencing of cyanobaciteial culture collection at National Institute for Environmental Studies (NIES).</title>
        <authorList>
            <person name="Hirose Y."/>
            <person name="Shimura Y."/>
            <person name="Fujisawa T."/>
            <person name="Nakamura Y."/>
            <person name="Kawachi M."/>
        </authorList>
    </citation>
    <scope>NUCLEOTIDE SEQUENCE [LARGE SCALE GENOMIC DNA]</scope>
    <source>
        <strain evidence="2 3">NIES-2135</strain>
    </source>
</reference>
<dbReference type="EMBL" id="AP018203">
    <property type="protein sequence ID" value="BAY56600.1"/>
    <property type="molecule type" value="Genomic_DNA"/>
</dbReference>
<proteinExistence type="predicted"/>
<organism evidence="2 3">
    <name type="scientific">Leptolyngbya boryana NIES-2135</name>
    <dbReference type="NCBI Taxonomy" id="1973484"/>
    <lineage>
        <taxon>Bacteria</taxon>
        <taxon>Bacillati</taxon>
        <taxon>Cyanobacteriota</taxon>
        <taxon>Cyanophyceae</taxon>
        <taxon>Leptolyngbyales</taxon>
        <taxon>Leptolyngbyaceae</taxon>
        <taxon>Leptolyngbya group</taxon>
        <taxon>Leptolyngbya</taxon>
    </lineage>
</organism>
<feature type="region of interest" description="Disordered" evidence="1">
    <location>
        <begin position="26"/>
        <end position="46"/>
    </location>
</feature>
<evidence type="ECO:0000256" key="1">
    <source>
        <dbReference type="SAM" id="MobiDB-lite"/>
    </source>
</evidence>
<name>A0A1Z4JIN5_LEPBY</name>
<dbReference type="Proteomes" id="UP000217895">
    <property type="component" value="Chromosome"/>
</dbReference>
<protein>
    <submittedName>
        <fullName evidence="2">Uncharacterized protein</fullName>
    </submittedName>
</protein>
<keyword evidence="3" id="KW-1185">Reference proteome</keyword>
<dbReference type="AlphaFoldDB" id="A0A1Z4JIN5"/>
<evidence type="ECO:0000313" key="3">
    <source>
        <dbReference type="Proteomes" id="UP000217895"/>
    </source>
</evidence>